<dbReference type="Pfam" id="PF00450">
    <property type="entry name" value="Peptidase_S10"/>
    <property type="match status" value="1"/>
</dbReference>
<dbReference type="PRINTS" id="PR00724">
    <property type="entry name" value="CRBOXYPTASEC"/>
</dbReference>
<evidence type="ECO:0000256" key="3">
    <source>
        <dbReference type="ARBA" id="ARBA00022670"/>
    </source>
</evidence>
<comment type="similarity">
    <text evidence="1 7">Belongs to the peptidase S10 family.</text>
</comment>
<dbReference type="GO" id="GO:0004185">
    <property type="term" value="F:serine-type carboxypeptidase activity"/>
    <property type="evidence" value="ECO:0007669"/>
    <property type="project" value="UniProtKB-UniRule"/>
</dbReference>
<dbReference type="SUPFAM" id="SSF53474">
    <property type="entry name" value="alpha/beta-Hydrolases"/>
    <property type="match status" value="1"/>
</dbReference>
<comment type="function">
    <text evidence="5">Protective protein appears to be essential for both the activity of beta-galactosidase and neuraminidase, it associates with these enzymes and exerts a protective function necessary for their stability and activity. This protein is also a carboxypeptidase and can deamidate tachykinins.</text>
</comment>
<dbReference type="FunFam" id="3.40.50.1820:FF:000335">
    <property type="entry name" value="Carboxypeptidase"/>
    <property type="match status" value="1"/>
</dbReference>
<dbReference type="OrthoDB" id="443318at2759"/>
<dbReference type="PANTHER" id="PTHR11802:SF502">
    <property type="entry name" value="LYSOSOMAL PROTECTIVE PROTEIN"/>
    <property type="match status" value="1"/>
</dbReference>
<feature type="chain" id="PRO_5034262996" description="Carboxypeptidase" evidence="7">
    <location>
        <begin position="37"/>
        <end position="682"/>
    </location>
</feature>
<dbReference type="GO" id="GO:0006508">
    <property type="term" value="P:proteolysis"/>
    <property type="evidence" value="ECO:0007669"/>
    <property type="project" value="UniProtKB-KW"/>
</dbReference>
<dbReference type="GO" id="GO:1904715">
    <property type="term" value="P:negative regulation of chaperone-mediated autophagy"/>
    <property type="evidence" value="ECO:0007669"/>
    <property type="project" value="UniProtKB-ARBA"/>
</dbReference>
<dbReference type="Gene3D" id="3.40.50.1820">
    <property type="entry name" value="alpha/beta hydrolase"/>
    <property type="match status" value="2"/>
</dbReference>
<keyword evidence="2 7" id="KW-0121">Carboxypeptidase</keyword>
<dbReference type="InterPro" id="IPR018202">
    <property type="entry name" value="Ser_caboxypep_ser_AS"/>
</dbReference>
<keyword evidence="7" id="KW-0732">Signal</keyword>
<protein>
    <recommendedName>
        <fullName evidence="7">Carboxypeptidase</fullName>
        <ecNumber evidence="7">3.4.16.-</ecNumber>
    </recommendedName>
</protein>
<organism evidence="8 9">
    <name type="scientific">Falco tinnunculus</name>
    <name type="common">Common kestrel</name>
    <dbReference type="NCBI Taxonomy" id="100819"/>
    <lineage>
        <taxon>Eukaryota</taxon>
        <taxon>Metazoa</taxon>
        <taxon>Chordata</taxon>
        <taxon>Craniata</taxon>
        <taxon>Vertebrata</taxon>
        <taxon>Euteleostomi</taxon>
        <taxon>Archelosauria</taxon>
        <taxon>Archosauria</taxon>
        <taxon>Dinosauria</taxon>
        <taxon>Saurischia</taxon>
        <taxon>Theropoda</taxon>
        <taxon>Coelurosauria</taxon>
        <taxon>Aves</taxon>
        <taxon>Neognathae</taxon>
        <taxon>Neoaves</taxon>
        <taxon>Telluraves</taxon>
        <taxon>Australaves</taxon>
        <taxon>Falconiformes</taxon>
        <taxon>Falconidae</taxon>
        <taxon>Falco</taxon>
    </lineage>
</organism>
<sequence length="682" mass="74417">MCPPGPSAPGAAPGAAGMGPVPLSVLLLLGLGLSRAAPRGHEVTFLPGLAKQPSFRHFSGYLCAGPGQHLHYWFVEAQSNPQSSPLVLWLNGGPGCSSMEGFLKEHGPFLIQPDGVTLKYNDYAWNKIANMLYLESPPGVGFSYAEDKKYATNDTEVARNNYLALKDFLRLFPEYSKNDLFLTGESYGGVYIPTLAEWVMQDPSLNLKGIAVGNGLSSYEINDNSLVYFAYYHGLLGTELWRELQAFCCSQGKCNFHDNSNLNCTLKMEEMIHIVEESGLNIYNLYAPCDGGVPGSMRYEGGYLITHDLGNSFIRMPMRFSWRQNLFRMPVARKKVRMDPPCTNSTALSTYLNSPEVRKALHISPDAPEWQVCSFEVNRSYKRLYMQMNDQYLKLLGATKYRILVYNGDVDMACNFLGDEWFVDSLCQKVQVARRPWLYTEGGENQIGGFVKEFTNIAFLTVKVGLRGSGERGRHARAPVLPSDWGGVGCAAGVCRAAAAPRLALTCCCPFPHRELATWCPQTGPSLPSPCSAASLRTSLTRSCGGSAWHPSCPHHPAAPAQPVLTAAPLCLGSLHHETTHSCSWWGSPGPKPCRMVPSWTGWMMGLPAVGGGPGVGVKKLSLLGEKLCPCCSRLLACGFLSRLLPVWRCSCFPPGKGPLPLYPAAPARTQPWAGSEPAAPC</sequence>
<dbReference type="PROSITE" id="PS00131">
    <property type="entry name" value="CARBOXYPEPT_SER_SER"/>
    <property type="match status" value="1"/>
</dbReference>
<dbReference type="Proteomes" id="UP000694562">
    <property type="component" value="Unplaced"/>
</dbReference>
<evidence type="ECO:0000256" key="4">
    <source>
        <dbReference type="ARBA" id="ARBA00022801"/>
    </source>
</evidence>
<evidence type="ECO:0000256" key="2">
    <source>
        <dbReference type="ARBA" id="ARBA00022645"/>
    </source>
</evidence>
<evidence type="ECO:0000256" key="5">
    <source>
        <dbReference type="ARBA" id="ARBA00054649"/>
    </source>
</evidence>
<keyword evidence="3 7" id="KW-0645">Protease</keyword>
<reference evidence="8" key="2">
    <citation type="submission" date="2025-09" db="UniProtKB">
        <authorList>
            <consortium name="Ensembl"/>
        </authorList>
    </citation>
    <scope>IDENTIFICATION</scope>
</reference>
<reference evidence="8" key="1">
    <citation type="submission" date="2025-08" db="UniProtKB">
        <authorList>
            <consortium name="Ensembl"/>
        </authorList>
    </citation>
    <scope>IDENTIFICATION</scope>
</reference>
<dbReference type="OMA" id="WYTGGQV"/>
<dbReference type="GO" id="GO:0031647">
    <property type="term" value="P:regulation of protein stability"/>
    <property type="evidence" value="ECO:0007669"/>
    <property type="project" value="UniProtKB-ARBA"/>
</dbReference>
<dbReference type="AlphaFoldDB" id="A0A8C4TXK5"/>
<accession>A0A8C4TXK5</accession>
<comment type="subunit">
    <text evidence="6">Heterodimer of a 32 kDa chain and a 20 kDa chain; disulfide-linked.</text>
</comment>
<feature type="signal peptide" evidence="7">
    <location>
        <begin position="1"/>
        <end position="36"/>
    </location>
</feature>
<dbReference type="Ensembl" id="ENSFTIT00000002792.1">
    <property type="protein sequence ID" value="ENSFTIP00000002669.1"/>
    <property type="gene ID" value="ENSFTIG00000001862.1"/>
</dbReference>
<proteinExistence type="inferred from homology"/>
<dbReference type="PANTHER" id="PTHR11802">
    <property type="entry name" value="SERINE PROTEASE FAMILY S10 SERINE CARBOXYPEPTIDASE"/>
    <property type="match status" value="1"/>
</dbReference>
<keyword evidence="4 7" id="KW-0378">Hydrolase</keyword>
<evidence type="ECO:0000313" key="8">
    <source>
        <dbReference type="Ensembl" id="ENSFTIP00000002669.1"/>
    </source>
</evidence>
<dbReference type="InterPro" id="IPR001563">
    <property type="entry name" value="Peptidase_S10"/>
</dbReference>
<dbReference type="EC" id="3.4.16.-" evidence="7"/>
<evidence type="ECO:0000313" key="9">
    <source>
        <dbReference type="Proteomes" id="UP000694562"/>
    </source>
</evidence>
<evidence type="ECO:0000256" key="1">
    <source>
        <dbReference type="ARBA" id="ARBA00009431"/>
    </source>
</evidence>
<evidence type="ECO:0000256" key="6">
    <source>
        <dbReference type="ARBA" id="ARBA00061741"/>
    </source>
</evidence>
<dbReference type="InterPro" id="IPR029058">
    <property type="entry name" value="AB_hydrolase_fold"/>
</dbReference>
<keyword evidence="9" id="KW-1185">Reference proteome</keyword>
<evidence type="ECO:0000256" key="7">
    <source>
        <dbReference type="RuleBase" id="RU361156"/>
    </source>
</evidence>
<name>A0A8C4TXK5_FALTI</name>